<dbReference type="EMBL" id="MJFZ01000355">
    <property type="protein sequence ID" value="RAW30751.1"/>
    <property type="molecule type" value="Genomic_DNA"/>
</dbReference>
<sequence>MAALEPDTEGSRGDAGASWALPDWEEYSEAASSSFIGDWSDVEADVSLDTASSVASTEHQRVYRIQRARGGFLEEKQRGLRELHSLYTRRRLEESSQGLSSVRSSANWLQPEPCASPRVPEKPLSPVSKQEEKLVENELLAQQSEISAELQAVRRQLRDFQDKWKKTVEAKAGETESSEASTVQSSWSSPIPVKQECKAAQEIAVQTERDDRENAVTQWLLLLTQKLETLTKKYAHEPTQNFQASMAYLTGVSGSNNDAWKLSEESREVNNDSGEADEAPTLSSWHVGRELKAAVPLEVAEQFLELEHAIACVSTAVEQRERRQMTNFDRAIQQVQGFHQERMQRVVDESLEELKLVRGRYKKKESLLEDELRAANKEIEQWKQTAVEAEHRKKLDRESLEFQLSAAKEQHDHICRRYEDGLAQLKTKLEVVRAERKQVVSQHRDTHEVIAQAKEGAVALERQCQALKKQQERAKELHDREVRVLQDTIRQIREGKDDMEIRHAKDKQGLVETIEKLKTSQQADIKELEARVRGEIEQHEIPEKLVSLEKQHQEAVSAMESEHKRQLAQLAARLDETKQAAPSNVRAIETQTDLPPVEEGVSKNTQVEGTEAQAQIEALNRRCQALEKLLDKKFEETSHSLSTSQRCESCHSDDDISMSSVLGGHDLNASRSSFHSDSSFRPRVSGKSRALARALLGSSHASLNSVSSESKASPFMNETTLATDEATLGAQEMWDSASFTSIDTVDDLSSQRTTPRQKMRSTQEILTLVRQIKQAAASPLDRREPDPEVIWGTPKQKSTMPRGLISKGTGKPTAARSSRTTAEAGPYTTGTSIFDDLLC</sequence>
<feature type="compositionally biased region" description="Low complexity" evidence="2">
    <location>
        <begin position="813"/>
        <end position="822"/>
    </location>
</feature>
<gene>
    <name evidence="3" type="ORF">PC110_g12897</name>
</gene>
<feature type="region of interest" description="Disordered" evidence="2">
    <location>
        <begin position="776"/>
        <end position="830"/>
    </location>
</feature>
<feature type="coiled-coil region" evidence="1">
    <location>
        <begin position="358"/>
        <end position="580"/>
    </location>
</feature>
<name>A0A329S1Y5_9STRA</name>
<evidence type="ECO:0000313" key="3">
    <source>
        <dbReference type="EMBL" id="RAW30751.1"/>
    </source>
</evidence>
<organism evidence="3 4">
    <name type="scientific">Phytophthora cactorum</name>
    <dbReference type="NCBI Taxonomy" id="29920"/>
    <lineage>
        <taxon>Eukaryota</taxon>
        <taxon>Sar</taxon>
        <taxon>Stramenopiles</taxon>
        <taxon>Oomycota</taxon>
        <taxon>Peronosporomycetes</taxon>
        <taxon>Peronosporales</taxon>
        <taxon>Peronosporaceae</taxon>
        <taxon>Phytophthora</taxon>
    </lineage>
</organism>
<evidence type="ECO:0000256" key="2">
    <source>
        <dbReference type="SAM" id="MobiDB-lite"/>
    </source>
</evidence>
<dbReference type="STRING" id="29920.A0A329S1Y5"/>
<feature type="region of interest" description="Disordered" evidence="2">
    <location>
        <begin position="92"/>
        <end position="130"/>
    </location>
</feature>
<keyword evidence="1" id="KW-0175">Coiled coil</keyword>
<dbReference type="AlphaFoldDB" id="A0A329S1Y5"/>
<comment type="caution">
    <text evidence="3">The sequence shown here is derived from an EMBL/GenBank/DDBJ whole genome shotgun (WGS) entry which is preliminary data.</text>
</comment>
<keyword evidence="4" id="KW-1185">Reference proteome</keyword>
<dbReference type="VEuPathDB" id="FungiDB:PC110_g12897"/>
<evidence type="ECO:0000313" key="4">
    <source>
        <dbReference type="Proteomes" id="UP000251314"/>
    </source>
</evidence>
<protein>
    <submittedName>
        <fullName evidence="3">Uncharacterized protein</fullName>
    </submittedName>
</protein>
<dbReference type="OrthoDB" id="124855at2759"/>
<accession>A0A329S1Y5</accession>
<reference evidence="3 4" key="1">
    <citation type="submission" date="2018-01" db="EMBL/GenBank/DDBJ databases">
        <title>Draft genome of the strawberry crown rot pathogen Phytophthora cactorum.</title>
        <authorList>
            <person name="Armitage A.D."/>
            <person name="Lysoe E."/>
            <person name="Nellist C.F."/>
            <person name="Harrison R.J."/>
            <person name="Brurberg M.B."/>
        </authorList>
    </citation>
    <scope>NUCLEOTIDE SEQUENCE [LARGE SCALE GENOMIC DNA]</scope>
    <source>
        <strain evidence="3 4">10300</strain>
    </source>
</reference>
<feature type="coiled-coil region" evidence="1">
    <location>
        <begin position="609"/>
        <end position="636"/>
    </location>
</feature>
<evidence type="ECO:0000256" key="1">
    <source>
        <dbReference type="SAM" id="Coils"/>
    </source>
</evidence>
<proteinExistence type="predicted"/>
<dbReference type="Proteomes" id="UP000251314">
    <property type="component" value="Unassembled WGS sequence"/>
</dbReference>
<feature type="compositionally biased region" description="Polar residues" evidence="2">
    <location>
        <begin position="95"/>
        <end position="108"/>
    </location>
</feature>